<dbReference type="OrthoDB" id="243981at2759"/>
<feature type="signal peptide" evidence="3">
    <location>
        <begin position="1"/>
        <end position="34"/>
    </location>
</feature>
<dbReference type="EMBL" id="LJSK01000230">
    <property type="protein sequence ID" value="KPI84807.1"/>
    <property type="molecule type" value="Genomic_DNA"/>
</dbReference>
<proteinExistence type="predicted"/>
<feature type="region of interest" description="Disordered" evidence="1">
    <location>
        <begin position="86"/>
        <end position="106"/>
    </location>
</feature>
<accession>A0A0N0P4G6</accession>
<reference evidence="4 5" key="1">
    <citation type="journal article" date="2015" name="PLoS Pathog.">
        <title>Leptomonas seymouri: Adaptations to the Dixenous Life Cycle Analyzed by Genome Sequencing, Transcriptome Profiling and Co-infection with Leishmania donovani.</title>
        <authorList>
            <person name="Kraeva N."/>
            <person name="Butenko A."/>
            <person name="Hlavacova J."/>
            <person name="Kostygov A."/>
            <person name="Myskova J."/>
            <person name="Grybchuk D."/>
            <person name="Lestinova T."/>
            <person name="Votypka J."/>
            <person name="Volf P."/>
            <person name="Opperdoes F."/>
            <person name="Flegontov P."/>
            <person name="Lukes J."/>
            <person name="Yurchenko V."/>
        </authorList>
    </citation>
    <scope>NUCLEOTIDE SEQUENCE [LARGE SCALE GENOMIC DNA]</scope>
    <source>
        <strain evidence="4 5">ATCC 30220</strain>
    </source>
</reference>
<dbReference type="Proteomes" id="UP000038009">
    <property type="component" value="Unassembled WGS sequence"/>
</dbReference>
<keyword evidence="2" id="KW-0812">Transmembrane</keyword>
<dbReference type="OMA" id="ACPMALE"/>
<feature type="chain" id="PRO_5005857261" description="Transmembrane protein" evidence="3">
    <location>
        <begin position="35"/>
        <end position="427"/>
    </location>
</feature>
<feature type="compositionally biased region" description="Low complexity" evidence="1">
    <location>
        <begin position="86"/>
        <end position="97"/>
    </location>
</feature>
<dbReference type="VEuPathDB" id="TriTrypDB:Lsey_0230_0030"/>
<evidence type="ECO:0000256" key="1">
    <source>
        <dbReference type="SAM" id="MobiDB-lite"/>
    </source>
</evidence>
<evidence type="ECO:0008006" key="6">
    <source>
        <dbReference type="Google" id="ProtNLM"/>
    </source>
</evidence>
<comment type="caution">
    <text evidence="4">The sequence shown here is derived from an EMBL/GenBank/DDBJ whole genome shotgun (WGS) entry which is preliminary data.</text>
</comment>
<protein>
    <recommendedName>
        <fullName evidence="6">Transmembrane protein</fullName>
    </recommendedName>
</protein>
<feature type="region of interest" description="Disordered" evidence="1">
    <location>
        <begin position="268"/>
        <end position="312"/>
    </location>
</feature>
<evidence type="ECO:0000313" key="5">
    <source>
        <dbReference type="Proteomes" id="UP000038009"/>
    </source>
</evidence>
<keyword evidence="5" id="KW-1185">Reference proteome</keyword>
<keyword evidence="3" id="KW-0732">Signal</keyword>
<feature type="compositionally biased region" description="Polar residues" evidence="1">
    <location>
        <begin position="290"/>
        <end position="304"/>
    </location>
</feature>
<dbReference type="AlphaFoldDB" id="A0A0N0P4G6"/>
<evidence type="ECO:0000256" key="3">
    <source>
        <dbReference type="SAM" id="SignalP"/>
    </source>
</evidence>
<evidence type="ECO:0000256" key="2">
    <source>
        <dbReference type="SAM" id="Phobius"/>
    </source>
</evidence>
<organism evidence="4 5">
    <name type="scientific">Leptomonas seymouri</name>
    <dbReference type="NCBI Taxonomy" id="5684"/>
    <lineage>
        <taxon>Eukaryota</taxon>
        <taxon>Discoba</taxon>
        <taxon>Euglenozoa</taxon>
        <taxon>Kinetoplastea</taxon>
        <taxon>Metakinetoplastina</taxon>
        <taxon>Trypanosomatida</taxon>
        <taxon>Trypanosomatidae</taxon>
        <taxon>Leishmaniinae</taxon>
        <taxon>Leptomonas</taxon>
    </lineage>
</organism>
<feature type="region of interest" description="Disordered" evidence="1">
    <location>
        <begin position="404"/>
        <end position="427"/>
    </location>
</feature>
<keyword evidence="2" id="KW-1133">Transmembrane helix</keyword>
<keyword evidence="2" id="KW-0472">Membrane</keyword>
<sequence length="427" mass="46008">MPIKAVRPCLSGAARLATILLITFLFVLPACVAAHVELKGRREYENVKEDFMCRACVGLGEVLFDEVLTSIADRYQAPPFAAPLGSASSPAKASDSSTQLRQASGVGSRQREQLIVEVHEAIDALCESLENSIRRQSMEAATEAADDVVARQLLNPLVSSTDLRDGVIAVCPAALEEMNEALADTAFKHLLTEKVLLSTPSSKRENKRTGQSSSEVLEAEAPIYHLPAAGTFCEDLGLCSSYVHYHITSDAAVRRRAREARAANAATIMLDGSDPSPVSSANGKRKGNAGNRQATGDRTPQQKASTKKTSHYHVGSADDLSLGETLRRVFQLDTWRQLADSLNTTEVSSISFWARGLALVVGSDVRFHLRAYVPFVVVYFLGMVAVLLLVVAVAGACRSLRTAEGEKSARTDATRGRKPGDPEKKAQ</sequence>
<name>A0A0N0P4G6_LEPSE</name>
<gene>
    <name evidence="4" type="ORF">ABL78_6135</name>
</gene>
<feature type="transmembrane region" description="Helical" evidence="2">
    <location>
        <begin position="372"/>
        <end position="397"/>
    </location>
</feature>
<evidence type="ECO:0000313" key="4">
    <source>
        <dbReference type="EMBL" id="KPI84807.1"/>
    </source>
</evidence>